<keyword evidence="2" id="KW-1133">Transmembrane helix</keyword>
<evidence type="ECO:0000313" key="3">
    <source>
        <dbReference type="EMBL" id="CAG8511374.1"/>
    </source>
</evidence>
<keyword evidence="2" id="KW-0812">Transmembrane</keyword>
<dbReference type="AlphaFoldDB" id="A0A9N8ZZ45"/>
<dbReference type="Proteomes" id="UP000789706">
    <property type="component" value="Unassembled WGS sequence"/>
</dbReference>
<feature type="region of interest" description="Disordered" evidence="1">
    <location>
        <begin position="883"/>
        <end position="944"/>
    </location>
</feature>
<feature type="transmembrane region" description="Helical" evidence="2">
    <location>
        <begin position="737"/>
        <end position="757"/>
    </location>
</feature>
<sequence length="944" mass="105501">MLRDDNLKLLYDNFTNGFQVIQDTTYDDGTILLRIRPNEDINCTNSMIRLRLIMTDGSILKIDVNSNNTGKYQLLSENFCQIQPGVSFSLNQNLSNRNSLNNQIDTTSSLFTPDGINYYEDSINIYAISRNYILITYLCGNDTRYNVCGIIVDWLGNVLSYDIPLGENCDDVNIAQNLDPQSGFLWVCYLNASSQLLWKEFSIPDSEGIMKELRTGTLNNIRNFSPNYTSIFPLEDGGYGIVTAQFNGSNLLSLSFPPWTVLVNFIPVTGNETSGPFQIFNQNDIALNSVNVFGCTISFASFGYNCIIHHVDIFTRRTFLNLEFLRSGALIDTNTINVYNNNGFDILDMGGSIVWNAETLFKGGYLILTENVVEPNHTISGRVFNNNGTLHGDWGMPNTYNYTRHVGIFPNNTIWGISINNLSNTWTFVSSFSLSDYRTTSDPGGYDNAFINSTDPKKSEFINSKDTKKIVINFISEITLSNGNISIWQLNMSSSLTSSTSTTISSLLKNGNSTIEFDVIESTFNQEGVIYFITMENGFVKDTARDQPLLGIRPLTWNFTTRIIDGDNVVVNQDSANAIIRLTSSGSKYYISLSTVEQKLFTQELSKELSNIIPCSDSRIKMNRHFQFDKDTEETQILMRVEIDSPPSITNSSSILKEKSSLSVISDMDLLIRNKSFTLISQRPYTSLLDEKFGSQVTPDLWEKYKWILLGLSLGLFLLFILLWFSYKKNPKAQNFIVAMYIFILVDFVLDVLFLTYNSSDLDWIFETFASIGRESSEKLSDASEVSEVSRTSYNNNGEGGVISTNPQVRPVFNIRDPTDESLAPTVKTVPSIKLADSIIEIEDPLMSAKVTSPTSIISNNPMIPTGEGYTSKMIEQFDLTPTEKQLMSSSRTSSSSKSKKGLFSGSRSSKKKSKDSSSSVVIGGEGPSRSLSSDKDLCTATQI</sequence>
<name>A0A9N8ZZ45_9GLOM</name>
<proteinExistence type="predicted"/>
<feature type="compositionally biased region" description="Low complexity" evidence="1">
    <location>
        <begin position="889"/>
        <end position="908"/>
    </location>
</feature>
<reference evidence="3" key="1">
    <citation type="submission" date="2021-06" db="EMBL/GenBank/DDBJ databases">
        <authorList>
            <person name="Kallberg Y."/>
            <person name="Tangrot J."/>
            <person name="Rosling A."/>
        </authorList>
    </citation>
    <scope>NUCLEOTIDE SEQUENCE</scope>
    <source>
        <strain evidence="3">AZ414A</strain>
    </source>
</reference>
<evidence type="ECO:0000313" key="4">
    <source>
        <dbReference type="Proteomes" id="UP000789706"/>
    </source>
</evidence>
<comment type="caution">
    <text evidence="3">The sequence shown here is derived from an EMBL/GenBank/DDBJ whole genome shotgun (WGS) entry which is preliminary data.</text>
</comment>
<feature type="transmembrane region" description="Helical" evidence="2">
    <location>
        <begin position="705"/>
        <end position="725"/>
    </location>
</feature>
<organism evidence="3 4">
    <name type="scientific">Diversispora eburnea</name>
    <dbReference type="NCBI Taxonomy" id="1213867"/>
    <lineage>
        <taxon>Eukaryota</taxon>
        <taxon>Fungi</taxon>
        <taxon>Fungi incertae sedis</taxon>
        <taxon>Mucoromycota</taxon>
        <taxon>Glomeromycotina</taxon>
        <taxon>Glomeromycetes</taxon>
        <taxon>Diversisporales</taxon>
        <taxon>Diversisporaceae</taxon>
        <taxon>Diversispora</taxon>
    </lineage>
</organism>
<keyword evidence="2" id="KW-0472">Membrane</keyword>
<accession>A0A9N8ZZ45</accession>
<dbReference type="EMBL" id="CAJVPK010000445">
    <property type="protein sequence ID" value="CAG8511374.1"/>
    <property type="molecule type" value="Genomic_DNA"/>
</dbReference>
<evidence type="ECO:0000256" key="1">
    <source>
        <dbReference type="SAM" id="MobiDB-lite"/>
    </source>
</evidence>
<keyword evidence="4" id="KW-1185">Reference proteome</keyword>
<gene>
    <name evidence="3" type="ORF">DEBURN_LOCUS5194</name>
</gene>
<dbReference type="OrthoDB" id="2415831at2759"/>
<protein>
    <submittedName>
        <fullName evidence="3">611_t:CDS:1</fullName>
    </submittedName>
</protein>
<evidence type="ECO:0000256" key="2">
    <source>
        <dbReference type="SAM" id="Phobius"/>
    </source>
</evidence>